<dbReference type="AlphaFoldDB" id="A0AAI8YN57"/>
<reference evidence="2" key="1">
    <citation type="submission" date="2023-10" db="EMBL/GenBank/DDBJ databases">
        <authorList>
            <person name="Hackl T."/>
        </authorList>
    </citation>
    <scope>NUCLEOTIDE SEQUENCE</scope>
</reference>
<feature type="region of interest" description="Disordered" evidence="1">
    <location>
        <begin position="1"/>
        <end position="27"/>
    </location>
</feature>
<protein>
    <submittedName>
        <fullName evidence="2">Uu.00g063860.m01.CDS01</fullName>
    </submittedName>
</protein>
<dbReference type="InterPro" id="IPR032675">
    <property type="entry name" value="LRR_dom_sf"/>
</dbReference>
<evidence type="ECO:0000313" key="3">
    <source>
        <dbReference type="Proteomes" id="UP001295740"/>
    </source>
</evidence>
<dbReference type="Gene3D" id="3.80.10.10">
    <property type="entry name" value="Ribonuclease Inhibitor"/>
    <property type="match status" value="1"/>
</dbReference>
<feature type="region of interest" description="Disordered" evidence="1">
    <location>
        <begin position="39"/>
        <end position="68"/>
    </location>
</feature>
<proteinExistence type="predicted"/>
<gene>
    <name evidence="2" type="ORF">KHLLAP_LOCUS11229</name>
</gene>
<dbReference type="Proteomes" id="UP001295740">
    <property type="component" value="Unassembled WGS sequence"/>
</dbReference>
<keyword evidence="3" id="KW-1185">Reference proteome</keyword>
<accession>A0AAI8YN57</accession>
<organism evidence="2 3">
    <name type="scientific">Anthostomella pinea</name>
    <dbReference type="NCBI Taxonomy" id="933095"/>
    <lineage>
        <taxon>Eukaryota</taxon>
        <taxon>Fungi</taxon>
        <taxon>Dikarya</taxon>
        <taxon>Ascomycota</taxon>
        <taxon>Pezizomycotina</taxon>
        <taxon>Sordariomycetes</taxon>
        <taxon>Xylariomycetidae</taxon>
        <taxon>Xylariales</taxon>
        <taxon>Xylariaceae</taxon>
        <taxon>Anthostomella</taxon>
    </lineage>
</organism>
<dbReference type="EMBL" id="CAUWAG010000018">
    <property type="protein sequence ID" value="CAJ2510761.1"/>
    <property type="molecule type" value="Genomic_DNA"/>
</dbReference>
<evidence type="ECO:0000256" key="1">
    <source>
        <dbReference type="SAM" id="MobiDB-lite"/>
    </source>
</evidence>
<name>A0AAI8YN57_9PEZI</name>
<evidence type="ECO:0000313" key="2">
    <source>
        <dbReference type="EMBL" id="CAJ2510761.1"/>
    </source>
</evidence>
<comment type="caution">
    <text evidence="2">The sequence shown here is derived from an EMBL/GenBank/DDBJ whole genome shotgun (WGS) entry which is preliminary data.</text>
</comment>
<feature type="compositionally biased region" description="Polar residues" evidence="1">
    <location>
        <begin position="9"/>
        <end position="24"/>
    </location>
</feature>
<feature type="compositionally biased region" description="Polar residues" evidence="1">
    <location>
        <begin position="54"/>
        <end position="68"/>
    </location>
</feature>
<dbReference type="SUPFAM" id="SSF52047">
    <property type="entry name" value="RNI-like"/>
    <property type="match status" value="1"/>
</dbReference>
<sequence length="616" mass="68523">MDGVRQPKHTTSPDMKSLRSSFSSVREDDADLAQTFTSTKVSSYSKPAEEAIADQSQPSSPSVAMSETQFVPPVTRPNSRLHGCWFPAVAADSFQGWKQIGVKGRLASKSFGDLQSLKIIWSTPAAPPKTKDPERPLPSKAPIETLPAELLVQIIGYLVIDVPPNGISARNVDLMSMLLASRTLHSATLNALYRNITIPHSRIFRKFLSHVSQNQELGTIVRRLDFSHFNPTTLFSTAAERATTRNLTPETLLQCLELTPYLKGFLAQEYIDDELDGNVLRKLFFGLERLRALDFCGCSSTVFKGAFLSILLSDWPDTLGLRRLSLHKNINLPPTVFETLLPRLGKLTHLDVAGTRMTDEALVSIPHTARITHLNLAKCNSLTAEVVIDFIENHPAVKDLVYLSLASDARSHQLLDEDDVTRLLPILPSTLRSLSLKGSKMAASHIDMLRPLSKHLEELALGRRLKITEINRLFVPDEPNSAEGDVSQDQLEWVPHTLKYLDLSDYYAAELDLSALFARSTSIMKKYSAPLEIIEVVDDLYSRLSKSNVVKQAGWTVRDSGSRAWLVRVPDDGDQARDSGLRSWKMGAAFWGMRKIPVAASEVGGMYGSYMFKRKL</sequence>